<evidence type="ECO:0000256" key="3">
    <source>
        <dbReference type="ARBA" id="ARBA00022801"/>
    </source>
</evidence>
<dbReference type="PRINTS" id="PR00862">
    <property type="entry name" value="PROLIGOPTASE"/>
</dbReference>
<proteinExistence type="inferred from homology"/>
<dbReference type="EC" id="3.4.21.-" evidence="6"/>
<evidence type="ECO:0000256" key="5">
    <source>
        <dbReference type="ARBA" id="ARBA00045448"/>
    </source>
</evidence>
<evidence type="ECO:0000259" key="7">
    <source>
        <dbReference type="Pfam" id="PF00326"/>
    </source>
</evidence>
<dbReference type="InterPro" id="IPR029058">
    <property type="entry name" value="AB_hydrolase_fold"/>
</dbReference>
<dbReference type="Proteomes" id="UP001652660">
    <property type="component" value="Chromosome 11c"/>
</dbReference>
<evidence type="ECO:0000256" key="2">
    <source>
        <dbReference type="ARBA" id="ARBA00022670"/>
    </source>
</evidence>
<name>A0ABM4W3P9_COFAR</name>
<dbReference type="Gene3D" id="2.130.10.120">
    <property type="entry name" value="Prolyl oligopeptidase, N-terminal domain"/>
    <property type="match status" value="1"/>
</dbReference>
<protein>
    <recommendedName>
        <fullName evidence="6">Prolyl endopeptidase</fullName>
        <ecNumber evidence="6">3.4.21.-</ecNumber>
    </recommendedName>
</protein>
<keyword evidence="3 6" id="KW-0378">Hydrolase</keyword>
<evidence type="ECO:0000256" key="4">
    <source>
        <dbReference type="ARBA" id="ARBA00022825"/>
    </source>
</evidence>
<dbReference type="Pfam" id="PF00326">
    <property type="entry name" value="Peptidase_S9"/>
    <property type="match status" value="1"/>
</dbReference>
<reference evidence="10" key="1">
    <citation type="submission" date="2025-08" db="UniProtKB">
        <authorList>
            <consortium name="RefSeq"/>
        </authorList>
    </citation>
    <scope>IDENTIFICATION</scope>
    <source>
        <tissue evidence="10">Leaves</tissue>
    </source>
</reference>
<evidence type="ECO:0000313" key="10">
    <source>
        <dbReference type="RefSeq" id="XP_071926413.1"/>
    </source>
</evidence>
<evidence type="ECO:0000259" key="8">
    <source>
        <dbReference type="Pfam" id="PF02897"/>
    </source>
</evidence>
<comment type="similarity">
    <text evidence="1 6">Belongs to the peptidase S9A family.</text>
</comment>
<accession>A0ABM4W3P9</accession>
<comment type="function">
    <text evidence="5">Serine peptidase whose precise substrate specificity remains unclear. Does not cleave peptides after a arginine or lysine residue. Regulates trans-Golgi network morphology and sorting by regulating the membrane binding of the AP-1 complex. May play a role in the regulation of synaptic vesicle exocytosis.</text>
</comment>
<dbReference type="InterPro" id="IPR023302">
    <property type="entry name" value="Pept_S9A_N"/>
</dbReference>
<dbReference type="SUPFAM" id="SSF50993">
    <property type="entry name" value="Peptidase/esterase 'gauge' domain"/>
    <property type="match status" value="1"/>
</dbReference>
<dbReference type="Pfam" id="PF02897">
    <property type="entry name" value="Peptidase_S9_N"/>
    <property type="match status" value="1"/>
</dbReference>
<dbReference type="RefSeq" id="XP_071926413.1">
    <property type="nucleotide sequence ID" value="XM_072070312.1"/>
</dbReference>
<dbReference type="InterPro" id="IPR001375">
    <property type="entry name" value="Peptidase_S9_cat"/>
</dbReference>
<dbReference type="Gene3D" id="3.40.50.1820">
    <property type="entry name" value="alpha/beta hydrolase"/>
    <property type="match status" value="1"/>
</dbReference>
<feature type="domain" description="Peptidase S9 prolyl oligopeptidase catalytic" evidence="7">
    <location>
        <begin position="588"/>
        <end position="800"/>
    </location>
</feature>
<evidence type="ECO:0000256" key="1">
    <source>
        <dbReference type="ARBA" id="ARBA00005228"/>
    </source>
</evidence>
<keyword evidence="4 6" id="KW-0720">Serine protease</keyword>
<evidence type="ECO:0000313" key="9">
    <source>
        <dbReference type="Proteomes" id="UP001652660"/>
    </source>
</evidence>
<dbReference type="PANTHER" id="PTHR11757">
    <property type="entry name" value="PROTEASE FAMILY S9A OLIGOPEPTIDASE"/>
    <property type="match status" value="1"/>
</dbReference>
<gene>
    <name evidence="10" type="primary">LOC113717366</name>
</gene>
<evidence type="ECO:0000256" key="6">
    <source>
        <dbReference type="RuleBase" id="RU368024"/>
    </source>
</evidence>
<feature type="domain" description="Peptidase S9A N-terminal" evidence="8">
    <location>
        <begin position="52"/>
        <end position="486"/>
    </location>
</feature>
<keyword evidence="2 6" id="KW-0645">Protease</keyword>
<organism evidence="9 10">
    <name type="scientific">Coffea arabica</name>
    <name type="common">Arabian coffee</name>
    <dbReference type="NCBI Taxonomy" id="13443"/>
    <lineage>
        <taxon>Eukaryota</taxon>
        <taxon>Viridiplantae</taxon>
        <taxon>Streptophyta</taxon>
        <taxon>Embryophyta</taxon>
        <taxon>Tracheophyta</taxon>
        <taxon>Spermatophyta</taxon>
        <taxon>Magnoliopsida</taxon>
        <taxon>eudicotyledons</taxon>
        <taxon>Gunneridae</taxon>
        <taxon>Pentapetalae</taxon>
        <taxon>asterids</taxon>
        <taxon>lamiids</taxon>
        <taxon>Gentianales</taxon>
        <taxon>Rubiaceae</taxon>
        <taxon>Ixoroideae</taxon>
        <taxon>Gardenieae complex</taxon>
        <taxon>Bertiereae - Coffeeae clade</taxon>
        <taxon>Coffeeae</taxon>
        <taxon>Coffea</taxon>
    </lineage>
</organism>
<keyword evidence="9" id="KW-1185">Reference proteome</keyword>
<dbReference type="PANTHER" id="PTHR11757:SF12">
    <property type="entry name" value="PROLYL ENDOPEPTIDASE"/>
    <property type="match status" value="1"/>
</dbReference>
<dbReference type="InterPro" id="IPR051543">
    <property type="entry name" value="Serine_Peptidase_S9A"/>
</dbReference>
<dbReference type="GeneID" id="113717366"/>
<dbReference type="InterPro" id="IPR002470">
    <property type="entry name" value="Peptidase_S9A"/>
</dbReference>
<sequence length="803" mass="90614">MASAALLSATRNRITKTHLPLNLELFSISSSFSSLFSTFCKSHHSFSPPQAPPVPKKVPFTVSAHGLSWQDPYHWMSNTNDPDFINYLRQENSYADAFMKDTEELQRTLFSEMINRMPSKISTPPERWGDWLYYQHIPEGKEYPVLCRKLANDGKGWMKKVVNYMSKGFWEEEILLDWNEIAELYGYVHVGTCRVSPDNRFLAYTLDITGNEQFVLQIKDLRRRIVLSNHRVEGVVSLAWAQDGCTLFYTLCDQNHRPYSVQCMKLGSDSVDNNIPIFVESDSRYCVDITSTKDGKFITVNSNSRASSEVYVIDAFDPKSGILRFCERISGVQYFLEHHDGFFYILTNAPLRTDELSNSGNYYLGRCRADNLHSTNLQPIILPDEDTCFLDMDIFNEHLVLFLNKEGSLSMCSIKMPIMSDCKTELKIDDLHAWFFPLPSNMCTISPGSNHDFMSSVYRVVLSSPVIPDVIVDYDMSRNSHVVVQQEEVSNICSSANHLQNYKSAKDIEDLLCEKKTNGHKSEASGLKDLSDLYFCEKKEVISHDGIRVPLTILYSKELHRKGQSPGLLHGYGAYGELLDKSWCADRLSLLDRGWVIAFADVRGGAGADSSWHSSGSGLHKLNSICDFVSCGKYLINEGYIHKQQLSVVAHSAGSFLVGAAMNMHPNLFRAAILKVPFLDVCNTLLDTDLPLTVLDYEEFGNPQIESHFHNILKVSPYDNIRQGFCYPAVLLKSSFNDSRVGVWEAAKWVARVREVACSTCSSSVILRSSMSGGHFDEGGRISHCEETAYEYAFLLKVLSTCG</sequence>
<dbReference type="SUPFAM" id="SSF53474">
    <property type="entry name" value="alpha/beta-Hydrolases"/>
    <property type="match status" value="1"/>
</dbReference>